<keyword evidence="4" id="KW-1185">Reference proteome</keyword>
<dbReference type="GO" id="GO:0005737">
    <property type="term" value="C:cytoplasm"/>
    <property type="evidence" value="ECO:0007669"/>
    <property type="project" value="TreeGrafter"/>
</dbReference>
<dbReference type="Pfam" id="PF04909">
    <property type="entry name" value="Amidohydro_2"/>
    <property type="match status" value="1"/>
</dbReference>
<dbReference type="AlphaFoldDB" id="A0A4V5ZN93"/>
<dbReference type="EMBL" id="QKNX01000009">
    <property type="protein sequence ID" value="TKR24423.1"/>
    <property type="molecule type" value="Genomic_DNA"/>
</dbReference>
<dbReference type="GO" id="GO:0016787">
    <property type="term" value="F:hydrolase activity"/>
    <property type="evidence" value="ECO:0007669"/>
    <property type="project" value="UniProtKB-KW"/>
</dbReference>
<dbReference type="InterPro" id="IPR032465">
    <property type="entry name" value="ACMSD"/>
</dbReference>
<reference evidence="3 4" key="1">
    <citation type="submission" date="2019-04" db="EMBL/GenBank/DDBJ databases">
        <title>Natronomonas sp. F20-122 a newhaloarchaeon isolated from a saline saltern of Isla Bacuta, Huelva, Spain.</title>
        <authorList>
            <person name="Duran-Viseras A."/>
            <person name="Sanchez-Porro C."/>
            <person name="Ventosa A."/>
        </authorList>
    </citation>
    <scope>NUCLEOTIDE SEQUENCE [LARGE SCALE GENOMIC DNA]</scope>
    <source>
        <strain evidence="3 4">F20-122</strain>
    </source>
</reference>
<dbReference type="GO" id="GO:0019748">
    <property type="term" value="P:secondary metabolic process"/>
    <property type="evidence" value="ECO:0007669"/>
    <property type="project" value="TreeGrafter"/>
</dbReference>
<dbReference type="RefSeq" id="WP_137277540.1">
    <property type="nucleotide sequence ID" value="NZ_QKNX01000009.1"/>
</dbReference>
<dbReference type="Gene3D" id="3.20.20.140">
    <property type="entry name" value="Metal-dependent hydrolases"/>
    <property type="match status" value="1"/>
</dbReference>
<dbReference type="OrthoDB" id="189863at2157"/>
<name>A0A4V5ZN93_9EURY</name>
<dbReference type="InterPro" id="IPR006680">
    <property type="entry name" value="Amidohydro-rel"/>
</dbReference>
<accession>A0A4V5ZN93</accession>
<organism evidence="3 4">
    <name type="scientific">Natronomonas salsuginis</name>
    <dbReference type="NCBI Taxonomy" id="2217661"/>
    <lineage>
        <taxon>Archaea</taxon>
        <taxon>Methanobacteriati</taxon>
        <taxon>Methanobacteriota</taxon>
        <taxon>Stenosarchaea group</taxon>
        <taxon>Halobacteria</taxon>
        <taxon>Halobacteriales</taxon>
        <taxon>Natronomonadaceae</taxon>
        <taxon>Natronomonas</taxon>
    </lineage>
</organism>
<dbReference type="PANTHER" id="PTHR21240:SF28">
    <property type="entry name" value="ISO-OROTATE DECARBOXYLASE (EUROFUNG)"/>
    <property type="match status" value="1"/>
</dbReference>
<evidence type="ECO:0000313" key="4">
    <source>
        <dbReference type="Proteomes" id="UP000308037"/>
    </source>
</evidence>
<keyword evidence="3" id="KW-0378">Hydrolase</keyword>
<dbReference type="GO" id="GO:0016831">
    <property type="term" value="F:carboxy-lyase activity"/>
    <property type="evidence" value="ECO:0007669"/>
    <property type="project" value="InterPro"/>
</dbReference>
<evidence type="ECO:0000259" key="2">
    <source>
        <dbReference type="Pfam" id="PF04909"/>
    </source>
</evidence>
<dbReference type="PANTHER" id="PTHR21240">
    <property type="entry name" value="2-AMINO-3-CARBOXYLMUCONATE-6-SEMIALDEHYDE DECARBOXYLASE"/>
    <property type="match status" value="1"/>
</dbReference>
<keyword evidence="1" id="KW-0456">Lyase</keyword>
<protein>
    <submittedName>
        <fullName evidence="3">Amidohydrolase</fullName>
    </submittedName>
</protein>
<dbReference type="Proteomes" id="UP000308037">
    <property type="component" value="Unassembled WGS sequence"/>
</dbReference>
<feature type="domain" description="Amidohydrolase-related" evidence="2">
    <location>
        <begin position="110"/>
        <end position="368"/>
    </location>
</feature>
<evidence type="ECO:0000313" key="3">
    <source>
        <dbReference type="EMBL" id="TKR24423.1"/>
    </source>
</evidence>
<gene>
    <name evidence="3" type="ORF">DM868_14405</name>
</gene>
<proteinExistence type="predicted"/>
<comment type="caution">
    <text evidence="3">The sequence shown here is derived from an EMBL/GenBank/DDBJ whole genome shotgun (WGS) entry which is preliminary data.</text>
</comment>
<sequence>MAQSAEEIPARLKKIDTIVDCDFHVTERQEDILPYLPEPWSNVFGRSKGDDYGFLSSLYPSAGLINPITTGKVQSESVRSKEEAQVGIDLIHSDKVVITPTLNLYLGCVRNEEVAAALAHAYNEWLLDTMIDTDRGMYGAAVVAPQKPQKAAEEIDDRASEDGIAAVFFPSGGISPLAGAEKYYPIYEAAEANGLPVMMHNASGNMMTAFPRAFADLTRFISSHVVAHPMMHMCNMADMITRGVPVRFPDLNFVVQEAGLGYIPYFMRRFDHEYHSKKEDAPMLEAEPSEYIRRNFSFTSQPIEGTGEPEYVDSMVRLMGGEDNLMFSSDYPHLDFDYTDEMMNLLPSFDVDELNNVYGQNALETFDF</sequence>
<evidence type="ECO:0000256" key="1">
    <source>
        <dbReference type="ARBA" id="ARBA00023239"/>
    </source>
</evidence>
<dbReference type="InterPro" id="IPR032466">
    <property type="entry name" value="Metal_Hydrolase"/>
</dbReference>
<dbReference type="SUPFAM" id="SSF51556">
    <property type="entry name" value="Metallo-dependent hydrolases"/>
    <property type="match status" value="1"/>
</dbReference>